<name>W9RUV9_9ROSA</name>
<dbReference type="EMBL" id="KE345665">
    <property type="protein sequence ID" value="EXC11037.1"/>
    <property type="molecule type" value="Genomic_DNA"/>
</dbReference>
<sequence length="122" mass="13915">MTGVLKEKLRYFLNLHHLHMQNEEPGLMEQSKASNSISISLAREDLQSRSCVVVLQTCRRRTSNNSRCNMRSKRGEIVVVPTTVNCLYNSIHSGFLAIFIITSNDLHDCDIANENLHLDVSW</sequence>
<evidence type="ECO:0000313" key="1">
    <source>
        <dbReference type="EMBL" id="EXC11037.1"/>
    </source>
</evidence>
<reference evidence="2" key="1">
    <citation type="submission" date="2013-01" db="EMBL/GenBank/DDBJ databases">
        <title>Draft Genome Sequence of a Mulberry Tree, Morus notabilis C.K. Schneid.</title>
        <authorList>
            <person name="He N."/>
            <person name="Zhao S."/>
        </authorList>
    </citation>
    <scope>NUCLEOTIDE SEQUENCE</scope>
</reference>
<dbReference type="AlphaFoldDB" id="W9RUV9"/>
<dbReference type="Proteomes" id="UP000030645">
    <property type="component" value="Unassembled WGS sequence"/>
</dbReference>
<accession>W9RUV9</accession>
<protein>
    <submittedName>
        <fullName evidence="1">Uncharacterized protein</fullName>
    </submittedName>
</protein>
<gene>
    <name evidence="1" type="ORF">L484_015258</name>
</gene>
<evidence type="ECO:0000313" key="2">
    <source>
        <dbReference type="Proteomes" id="UP000030645"/>
    </source>
</evidence>
<proteinExistence type="predicted"/>
<organism evidence="1 2">
    <name type="scientific">Morus notabilis</name>
    <dbReference type="NCBI Taxonomy" id="981085"/>
    <lineage>
        <taxon>Eukaryota</taxon>
        <taxon>Viridiplantae</taxon>
        <taxon>Streptophyta</taxon>
        <taxon>Embryophyta</taxon>
        <taxon>Tracheophyta</taxon>
        <taxon>Spermatophyta</taxon>
        <taxon>Magnoliopsida</taxon>
        <taxon>eudicotyledons</taxon>
        <taxon>Gunneridae</taxon>
        <taxon>Pentapetalae</taxon>
        <taxon>rosids</taxon>
        <taxon>fabids</taxon>
        <taxon>Rosales</taxon>
        <taxon>Moraceae</taxon>
        <taxon>Moreae</taxon>
        <taxon>Morus</taxon>
    </lineage>
</organism>
<keyword evidence="2" id="KW-1185">Reference proteome</keyword>